<keyword evidence="3" id="KW-0813">Transport</keyword>
<evidence type="ECO:0000256" key="5">
    <source>
        <dbReference type="ARBA" id="ARBA00022737"/>
    </source>
</evidence>
<dbReference type="Gene3D" id="3.40.50.300">
    <property type="entry name" value="P-loop containing nucleotide triphosphate hydrolases"/>
    <property type="match status" value="2"/>
</dbReference>
<dbReference type="SMART" id="SM00382">
    <property type="entry name" value="AAA"/>
    <property type="match status" value="2"/>
</dbReference>
<evidence type="ECO:0000256" key="1">
    <source>
        <dbReference type="ARBA" id="ARBA00004202"/>
    </source>
</evidence>
<evidence type="ECO:0000256" key="4">
    <source>
        <dbReference type="ARBA" id="ARBA00022475"/>
    </source>
</evidence>
<dbReference type="PANTHER" id="PTHR43790">
    <property type="entry name" value="CARBOHYDRATE TRANSPORT ATP-BINDING PROTEIN MG119-RELATED"/>
    <property type="match status" value="1"/>
</dbReference>
<evidence type="ECO:0000313" key="11">
    <source>
        <dbReference type="EMBL" id="SVA23175.1"/>
    </source>
</evidence>
<dbReference type="PANTHER" id="PTHR43790:SF2">
    <property type="entry name" value="AUTOINDUCER 2 IMPORT ATP-BINDING PROTEIN LSRA"/>
    <property type="match status" value="1"/>
</dbReference>
<gene>
    <name evidence="11" type="ORF">METZ01_LOCUS76029</name>
</gene>
<dbReference type="PROSITE" id="PS50893">
    <property type="entry name" value="ABC_TRANSPORTER_2"/>
    <property type="match status" value="2"/>
</dbReference>
<dbReference type="CDD" id="cd03215">
    <property type="entry name" value="ABC_Carb_Monos_II"/>
    <property type="match status" value="1"/>
</dbReference>
<keyword evidence="5" id="KW-0677">Repeat</keyword>
<keyword evidence="8" id="KW-1278">Translocase</keyword>
<evidence type="ECO:0000256" key="7">
    <source>
        <dbReference type="ARBA" id="ARBA00022840"/>
    </source>
</evidence>
<dbReference type="AlphaFoldDB" id="A0A381U4L2"/>
<dbReference type="FunFam" id="3.40.50.300:FF:000127">
    <property type="entry name" value="Ribose import ATP-binding protein RbsA"/>
    <property type="match status" value="1"/>
</dbReference>
<feature type="domain" description="ABC transporter" evidence="10">
    <location>
        <begin position="245"/>
        <end position="491"/>
    </location>
</feature>
<evidence type="ECO:0000256" key="6">
    <source>
        <dbReference type="ARBA" id="ARBA00022741"/>
    </source>
</evidence>
<dbReference type="InterPro" id="IPR050107">
    <property type="entry name" value="ABC_carbohydrate_import_ATPase"/>
</dbReference>
<dbReference type="InterPro" id="IPR003593">
    <property type="entry name" value="AAA+_ATPase"/>
</dbReference>
<accession>A0A381U4L2</accession>
<evidence type="ECO:0000256" key="8">
    <source>
        <dbReference type="ARBA" id="ARBA00022967"/>
    </source>
</evidence>
<sequence length="494" mass="54771">MNLNTKNIGKSFSGVNVLRKVDFELKPGEVHALVGENGAGKSTFVKILSGVYTPSEGEIFLDNEKVQISTPIVAQKNGISLIHQEPQSFSHLSVAENIFMGHMDGNNFSQVKWENINKSSEKILSSIGLEIDPKIIMEGLSIADQQMIEIAGALSKNSKILIMDEPTSPLTPNEVGKLFEIVNQLKSKGMAIIFISHRLEEIRAIADRVTIFRDGDLITTKKIKDITNEEIIKYMIGRSIEKVEVKENDYLTKEEFVLSVKNISYSNKFKNISFNLRRGEILGFAGLVGAGRTEVAKSIFGAESFDEGEIYFNGNLIINNSPHDAIKKGFAYVPEDRKQMGIFGSVAVEDNITSAVPKDITNNFGLIKKNLVSSKASNYVKKFNINLTSGRQLIEELSGGNQQKCIISKWLMSNPTVLILDEPTRGVDVGVKSEMYEIINQLAQMGTAIILISSELPEILSLSHRIIVMREGQITKELNHKDASQENIMKFAIS</sequence>
<dbReference type="Pfam" id="PF00005">
    <property type="entry name" value="ABC_tran"/>
    <property type="match status" value="2"/>
</dbReference>
<dbReference type="GO" id="GO:0016887">
    <property type="term" value="F:ATP hydrolysis activity"/>
    <property type="evidence" value="ECO:0007669"/>
    <property type="project" value="InterPro"/>
</dbReference>
<evidence type="ECO:0000259" key="10">
    <source>
        <dbReference type="PROSITE" id="PS50893"/>
    </source>
</evidence>
<keyword evidence="9" id="KW-0472">Membrane</keyword>
<dbReference type="GO" id="GO:0005886">
    <property type="term" value="C:plasma membrane"/>
    <property type="evidence" value="ECO:0007669"/>
    <property type="project" value="UniProtKB-SubCell"/>
</dbReference>
<evidence type="ECO:0000256" key="3">
    <source>
        <dbReference type="ARBA" id="ARBA00022448"/>
    </source>
</evidence>
<evidence type="ECO:0000256" key="2">
    <source>
        <dbReference type="ARBA" id="ARBA00009404"/>
    </source>
</evidence>
<keyword evidence="7" id="KW-0067">ATP-binding</keyword>
<reference evidence="11" key="1">
    <citation type="submission" date="2018-05" db="EMBL/GenBank/DDBJ databases">
        <authorList>
            <person name="Lanie J.A."/>
            <person name="Ng W.-L."/>
            <person name="Kazmierczak K.M."/>
            <person name="Andrzejewski T.M."/>
            <person name="Davidsen T.M."/>
            <person name="Wayne K.J."/>
            <person name="Tettelin H."/>
            <person name="Glass J.I."/>
            <person name="Rusch D."/>
            <person name="Podicherti R."/>
            <person name="Tsui H.-C.T."/>
            <person name="Winkler M.E."/>
        </authorList>
    </citation>
    <scope>NUCLEOTIDE SEQUENCE</scope>
</reference>
<dbReference type="InterPro" id="IPR027417">
    <property type="entry name" value="P-loop_NTPase"/>
</dbReference>
<evidence type="ECO:0000256" key="9">
    <source>
        <dbReference type="ARBA" id="ARBA00023136"/>
    </source>
</evidence>
<dbReference type="CDD" id="cd03216">
    <property type="entry name" value="ABC_Carb_Monos_I"/>
    <property type="match status" value="1"/>
</dbReference>
<organism evidence="11">
    <name type="scientific">marine metagenome</name>
    <dbReference type="NCBI Taxonomy" id="408172"/>
    <lineage>
        <taxon>unclassified sequences</taxon>
        <taxon>metagenomes</taxon>
        <taxon>ecological metagenomes</taxon>
    </lineage>
</organism>
<dbReference type="InterPro" id="IPR003439">
    <property type="entry name" value="ABC_transporter-like_ATP-bd"/>
</dbReference>
<dbReference type="EMBL" id="UINC01005726">
    <property type="protein sequence ID" value="SVA23175.1"/>
    <property type="molecule type" value="Genomic_DNA"/>
</dbReference>
<comment type="similarity">
    <text evidence="2">Belongs to the ABC transporter superfamily. AI-2 autoinducer porter (TC 3.A.1.2.8) family.</text>
</comment>
<feature type="domain" description="ABC transporter" evidence="10">
    <location>
        <begin position="3"/>
        <end position="239"/>
    </location>
</feature>
<proteinExistence type="inferred from homology"/>
<comment type="subcellular location">
    <subcellularLocation>
        <location evidence="1">Cell membrane</location>
        <topology evidence="1">Peripheral membrane protein</topology>
    </subcellularLocation>
</comment>
<protein>
    <recommendedName>
        <fullName evidence="10">ABC transporter domain-containing protein</fullName>
    </recommendedName>
</protein>
<keyword evidence="6" id="KW-0547">Nucleotide-binding</keyword>
<dbReference type="SUPFAM" id="SSF52540">
    <property type="entry name" value="P-loop containing nucleoside triphosphate hydrolases"/>
    <property type="match status" value="2"/>
</dbReference>
<keyword evidence="4" id="KW-1003">Cell membrane</keyword>
<name>A0A381U4L2_9ZZZZ</name>
<dbReference type="GO" id="GO:0005524">
    <property type="term" value="F:ATP binding"/>
    <property type="evidence" value="ECO:0007669"/>
    <property type="project" value="UniProtKB-KW"/>
</dbReference>